<organism evidence="3 4">
    <name type="scientific">Tritrichomonas musculus</name>
    <dbReference type="NCBI Taxonomy" id="1915356"/>
    <lineage>
        <taxon>Eukaryota</taxon>
        <taxon>Metamonada</taxon>
        <taxon>Parabasalia</taxon>
        <taxon>Tritrichomonadida</taxon>
        <taxon>Tritrichomonadidae</taxon>
        <taxon>Tritrichomonas</taxon>
    </lineage>
</organism>
<feature type="domain" description="A to I editase" evidence="2">
    <location>
        <begin position="55"/>
        <end position="409"/>
    </location>
</feature>
<accession>A0ABR2K6V3</accession>
<feature type="region of interest" description="Disordered" evidence="1">
    <location>
        <begin position="145"/>
        <end position="169"/>
    </location>
</feature>
<dbReference type="PROSITE" id="PS50141">
    <property type="entry name" value="A_DEAMIN_EDITASE"/>
    <property type="match status" value="1"/>
</dbReference>
<dbReference type="SMART" id="SM00552">
    <property type="entry name" value="ADEAMc"/>
    <property type="match status" value="1"/>
</dbReference>
<name>A0ABR2K6V3_9EUKA</name>
<sequence length="413" mass="46762">MNENFKDFPENWFDNIESTIIKQYDFLKLKGDIDNSVLAGFVLFNSNKNSLNVISLATGTKLMSGDQRQKTAKIGPALIHDCHAEILSHRGLQAWIWNSINDSNVFECKNDKYYLLPHLSIHFYSSDPPCGDCCVHIAKQSHKSVQNESNDQVQQGNEENKQVDKNDTQPLISVQTGAKPFGWDQNQLFTSPPNIVRGKPGRGSRSQSVSCSDKICLWINCGLQGSLLSSIVPSIKISTISIGNGCVETLHRALIDRISQYKSEDQNESSNQKSSEKVDDKNFDIKDDENSLLRIFVKKPSWEQKNLSPSASAFVWWDGCQKDGELIAAKFGRKLGVTEKKQEDPRMFSDICDAVMLQRYYKYNGIKNITLGDAKSKNPDYNQKKNKIKKILESNGGQWASKFPEEKEWLYNE</sequence>
<evidence type="ECO:0000313" key="3">
    <source>
        <dbReference type="EMBL" id="KAK8886825.1"/>
    </source>
</evidence>
<dbReference type="Proteomes" id="UP001470230">
    <property type="component" value="Unassembled WGS sequence"/>
</dbReference>
<comment type="caution">
    <text evidence="3">The sequence shown here is derived from an EMBL/GenBank/DDBJ whole genome shotgun (WGS) entry which is preliminary data.</text>
</comment>
<dbReference type="InterPro" id="IPR002466">
    <property type="entry name" value="A_deamin"/>
</dbReference>
<protein>
    <recommendedName>
        <fullName evidence="2">A to I editase domain-containing protein</fullName>
    </recommendedName>
</protein>
<dbReference type="PANTHER" id="PTHR10910:SF62">
    <property type="entry name" value="AT07585P-RELATED"/>
    <property type="match status" value="1"/>
</dbReference>
<feature type="compositionally biased region" description="Basic and acidic residues" evidence="1">
    <location>
        <begin position="158"/>
        <end position="167"/>
    </location>
</feature>
<gene>
    <name evidence="3" type="ORF">M9Y10_037858</name>
</gene>
<proteinExistence type="predicted"/>
<evidence type="ECO:0000259" key="2">
    <source>
        <dbReference type="PROSITE" id="PS50141"/>
    </source>
</evidence>
<feature type="region of interest" description="Disordered" evidence="1">
    <location>
        <begin position="261"/>
        <end position="281"/>
    </location>
</feature>
<reference evidence="3 4" key="1">
    <citation type="submission" date="2024-04" db="EMBL/GenBank/DDBJ databases">
        <title>Tritrichomonas musculus Genome.</title>
        <authorList>
            <person name="Alves-Ferreira E."/>
            <person name="Grigg M."/>
            <person name="Lorenzi H."/>
            <person name="Galac M."/>
        </authorList>
    </citation>
    <scope>NUCLEOTIDE SEQUENCE [LARGE SCALE GENOMIC DNA]</scope>
    <source>
        <strain evidence="3 4">EAF2021</strain>
    </source>
</reference>
<evidence type="ECO:0000256" key="1">
    <source>
        <dbReference type="SAM" id="MobiDB-lite"/>
    </source>
</evidence>
<keyword evidence="4" id="KW-1185">Reference proteome</keyword>
<dbReference type="Pfam" id="PF02137">
    <property type="entry name" value="A_deamin"/>
    <property type="match status" value="1"/>
</dbReference>
<dbReference type="PANTHER" id="PTHR10910">
    <property type="entry name" value="EUKARYOTE SPECIFIC DSRNA BINDING PROTEIN"/>
    <property type="match status" value="1"/>
</dbReference>
<dbReference type="EMBL" id="JAPFFF010000006">
    <property type="protein sequence ID" value="KAK8886825.1"/>
    <property type="molecule type" value="Genomic_DNA"/>
</dbReference>
<evidence type="ECO:0000313" key="4">
    <source>
        <dbReference type="Proteomes" id="UP001470230"/>
    </source>
</evidence>
<feature type="compositionally biased region" description="Polar residues" evidence="1">
    <location>
        <begin position="145"/>
        <end position="157"/>
    </location>
</feature>